<organism evidence="3 4">
    <name type="scientific">Burkholderia ambifaria IOP40-10</name>
    <dbReference type="NCBI Taxonomy" id="396596"/>
    <lineage>
        <taxon>Bacteria</taxon>
        <taxon>Pseudomonadati</taxon>
        <taxon>Pseudomonadota</taxon>
        <taxon>Betaproteobacteria</taxon>
        <taxon>Burkholderiales</taxon>
        <taxon>Burkholderiaceae</taxon>
        <taxon>Burkholderia</taxon>
        <taxon>Burkholderia cepacia complex</taxon>
    </lineage>
</organism>
<dbReference type="Pfam" id="PF01464">
    <property type="entry name" value="SLT"/>
    <property type="match status" value="1"/>
</dbReference>
<reference evidence="3 4" key="1">
    <citation type="submission" date="2008-03" db="EMBL/GenBank/DDBJ databases">
        <title>Sequencing of the draft genome and assembly of Burkholderia ambifaria IOP40-10.</title>
        <authorList>
            <consortium name="US DOE Joint Genome Institute (JGI-PGF)"/>
            <person name="Copeland A."/>
            <person name="Lucas S."/>
            <person name="Lapidus A."/>
            <person name="Glavina del Rio T."/>
            <person name="Dalin E."/>
            <person name="Tice H."/>
            <person name="Bruce D."/>
            <person name="Goodwin L."/>
            <person name="Pitluck S."/>
            <person name="Larimer F."/>
            <person name="Land M.L."/>
            <person name="Hauser L."/>
            <person name="Tiedje J."/>
            <person name="Richardson P."/>
        </authorList>
    </citation>
    <scope>NUCLEOTIDE SEQUENCE [LARGE SCALE GENOMIC DNA]</scope>
    <source>
        <strain evidence="3 4">IOP40-10</strain>
    </source>
</reference>
<name>B1FNZ7_9BURK</name>
<dbReference type="PATRIC" id="fig|396596.7.peg.1508"/>
<dbReference type="PROSITE" id="PS51257">
    <property type="entry name" value="PROKAR_LIPOPROTEIN"/>
    <property type="match status" value="1"/>
</dbReference>
<evidence type="ECO:0000256" key="1">
    <source>
        <dbReference type="SAM" id="SignalP"/>
    </source>
</evidence>
<feature type="signal peptide" evidence="1">
    <location>
        <begin position="1"/>
        <end position="31"/>
    </location>
</feature>
<dbReference type="Gene3D" id="1.10.530.10">
    <property type="match status" value="1"/>
</dbReference>
<evidence type="ECO:0000313" key="4">
    <source>
        <dbReference type="Proteomes" id="UP000005463"/>
    </source>
</evidence>
<protein>
    <submittedName>
        <fullName evidence="3">Lytic transglycosylase catalytic</fullName>
    </submittedName>
</protein>
<proteinExistence type="predicted"/>
<dbReference type="SUPFAM" id="SSF53955">
    <property type="entry name" value="Lysozyme-like"/>
    <property type="match status" value="1"/>
</dbReference>
<dbReference type="AlphaFoldDB" id="B1FNZ7"/>
<comment type="caution">
    <text evidence="3">The sequence shown here is derived from an EMBL/GenBank/DDBJ whole genome shotgun (WGS) entry which is preliminary data.</text>
</comment>
<dbReference type="Proteomes" id="UP000005463">
    <property type="component" value="Unassembled WGS sequence"/>
</dbReference>
<dbReference type="InterPro" id="IPR008258">
    <property type="entry name" value="Transglycosylase_SLT_dom_1"/>
</dbReference>
<feature type="chain" id="PRO_5002761442" evidence="1">
    <location>
        <begin position="32"/>
        <end position="176"/>
    </location>
</feature>
<gene>
    <name evidence="3" type="ORF">BamIOP4010DRAFT_5758</name>
</gene>
<sequence length="176" mass="19253">MFEVRRARRAIQRVLHVACLVMSCVGGQAHADCISDAARIYQVNPDILRAIAYYESHLNPNALNHNANGTLDIGLMQINSVHLPTLRREGIGLAQLKDPAVNARVGAALLRDEMSRYGSTWRAVGAYHSLTPSLGYQYAAAVQRVYTARPWLHDCGSTHAPSLAPGGVEVTPLQRE</sequence>
<feature type="domain" description="Transglycosylase SLT" evidence="2">
    <location>
        <begin position="32"/>
        <end position="129"/>
    </location>
</feature>
<keyword evidence="1" id="KW-0732">Signal</keyword>
<dbReference type="RefSeq" id="WP_006754915.1">
    <property type="nucleotide sequence ID" value="NZ_ABLC01000249.1"/>
</dbReference>
<dbReference type="CDD" id="cd13400">
    <property type="entry name" value="LT_IagB-like"/>
    <property type="match status" value="1"/>
</dbReference>
<evidence type="ECO:0000313" key="3">
    <source>
        <dbReference type="EMBL" id="EDT00722.1"/>
    </source>
</evidence>
<dbReference type="EMBL" id="ABLC01000249">
    <property type="protein sequence ID" value="EDT00722.1"/>
    <property type="molecule type" value="Genomic_DNA"/>
</dbReference>
<dbReference type="InterPro" id="IPR023346">
    <property type="entry name" value="Lysozyme-like_dom_sf"/>
</dbReference>
<evidence type="ECO:0000259" key="2">
    <source>
        <dbReference type="Pfam" id="PF01464"/>
    </source>
</evidence>
<accession>B1FNZ7</accession>